<evidence type="ECO:0000256" key="1">
    <source>
        <dbReference type="SAM" id="MobiDB-lite"/>
    </source>
</evidence>
<feature type="region of interest" description="Disordered" evidence="1">
    <location>
        <begin position="412"/>
        <end position="437"/>
    </location>
</feature>
<dbReference type="Proteomes" id="UP000813444">
    <property type="component" value="Unassembled WGS sequence"/>
</dbReference>
<dbReference type="EMBL" id="JAGPNK010000039">
    <property type="protein sequence ID" value="KAH7303126.1"/>
    <property type="molecule type" value="Genomic_DNA"/>
</dbReference>
<name>A0A8K0SAE2_9HYPO</name>
<protein>
    <submittedName>
        <fullName evidence="2">Uncharacterized protein</fullName>
    </submittedName>
</protein>
<evidence type="ECO:0000313" key="2">
    <source>
        <dbReference type="EMBL" id="KAH7303126.1"/>
    </source>
</evidence>
<accession>A0A8K0SAE2</accession>
<sequence>MEYKAYSVQTREDLVTIAKQHGDRQVILQLNKRELTSSASRWNIHHLIAYRLRVYPDEAFLSELRADHNLYCPLCGASEFCSQKLNHTRTKELIAENPRDFFTKTDCELMQSQDGFLWAALREAARPELTNQARVRPQRERKQVQREGYIDSASAIPGSSSPILHSSSEFEADLGNLDEDDHEARRSRPEEVTVHLALCFLRHVLNLCLLQHLPGRAMEVEARPRIERRTTNAYVAGIVRVTAEDDGGICSMRKVGSGWEIRQPFLALLEAKRAFKYVRLDKSTGNCVPIISNENLAQCLGEAIITKKGNPKFLRDNVFLIAANSTYMCFLDFQFGRDYMEYLDTMNETAQRELINDEEKDTFVYMHRTEWYNLLAGEGRRNAFCHILSLLRWHDARDVRRQAAGDFTEGSDDYDLPYGSGDNIDHGFDSDSMDTEL</sequence>
<organism evidence="2 3">
    <name type="scientific">Stachybotrys elegans</name>
    <dbReference type="NCBI Taxonomy" id="80388"/>
    <lineage>
        <taxon>Eukaryota</taxon>
        <taxon>Fungi</taxon>
        <taxon>Dikarya</taxon>
        <taxon>Ascomycota</taxon>
        <taxon>Pezizomycotina</taxon>
        <taxon>Sordariomycetes</taxon>
        <taxon>Hypocreomycetidae</taxon>
        <taxon>Hypocreales</taxon>
        <taxon>Stachybotryaceae</taxon>
        <taxon>Stachybotrys</taxon>
    </lineage>
</organism>
<dbReference type="AlphaFoldDB" id="A0A8K0SAE2"/>
<dbReference type="OrthoDB" id="4646997at2759"/>
<reference evidence="2" key="1">
    <citation type="journal article" date="2021" name="Nat. Commun.">
        <title>Genetic determinants of endophytism in the Arabidopsis root mycobiome.</title>
        <authorList>
            <person name="Mesny F."/>
            <person name="Miyauchi S."/>
            <person name="Thiergart T."/>
            <person name="Pickel B."/>
            <person name="Atanasova L."/>
            <person name="Karlsson M."/>
            <person name="Huettel B."/>
            <person name="Barry K.W."/>
            <person name="Haridas S."/>
            <person name="Chen C."/>
            <person name="Bauer D."/>
            <person name="Andreopoulos W."/>
            <person name="Pangilinan J."/>
            <person name="LaButti K."/>
            <person name="Riley R."/>
            <person name="Lipzen A."/>
            <person name="Clum A."/>
            <person name="Drula E."/>
            <person name="Henrissat B."/>
            <person name="Kohler A."/>
            <person name="Grigoriev I.V."/>
            <person name="Martin F.M."/>
            <person name="Hacquard S."/>
        </authorList>
    </citation>
    <scope>NUCLEOTIDE SEQUENCE</scope>
    <source>
        <strain evidence="2">MPI-CAGE-CH-0235</strain>
    </source>
</reference>
<keyword evidence="3" id="KW-1185">Reference proteome</keyword>
<gene>
    <name evidence="2" type="ORF">B0I35DRAFT_182067</name>
</gene>
<evidence type="ECO:0000313" key="3">
    <source>
        <dbReference type="Proteomes" id="UP000813444"/>
    </source>
</evidence>
<proteinExistence type="predicted"/>
<comment type="caution">
    <text evidence="2">The sequence shown here is derived from an EMBL/GenBank/DDBJ whole genome shotgun (WGS) entry which is preliminary data.</text>
</comment>